<reference evidence="1" key="1">
    <citation type="submission" date="2022-04" db="EMBL/GenBank/DDBJ databases">
        <title>Genome of the entomopathogenic fungus Entomophthora muscae.</title>
        <authorList>
            <person name="Elya C."/>
            <person name="Lovett B.R."/>
            <person name="Lee E."/>
            <person name="Macias A.M."/>
            <person name="Hajek A.E."/>
            <person name="De Bivort B.L."/>
            <person name="Kasson M.T."/>
            <person name="De Fine Licht H.H."/>
            <person name="Stajich J.E."/>
        </authorList>
    </citation>
    <scope>NUCLEOTIDE SEQUENCE</scope>
    <source>
        <strain evidence="1">Berkeley</strain>
    </source>
</reference>
<evidence type="ECO:0000313" key="2">
    <source>
        <dbReference type="Proteomes" id="UP001165960"/>
    </source>
</evidence>
<name>A0ACC2T3H8_9FUNG</name>
<dbReference type="EMBL" id="QTSX02003657">
    <property type="protein sequence ID" value="KAJ9069127.1"/>
    <property type="molecule type" value="Genomic_DNA"/>
</dbReference>
<gene>
    <name evidence="1" type="ORF">DSO57_1021793</name>
</gene>
<dbReference type="Proteomes" id="UP001165960">
    <property type="component" value="Unassembled WGS sequence"/>
</dbReference>
<organism evidence="1 2">
    <name type="scientific">Entomophthora muscae</name>
    <dbReference type="NCBI Taxonomy" id="34485"/>
    <lineage>
        <taxon>Eukaryota</taxon>
        <taxon>Fungi</taxon>
        <taxon>Fungi incertae sedis</taxon>
        <taxon>Zoopagomycota</taxon>
        <taxon>Entomophthoromycotina</taxon>
        <taxon>Entomophthoromycetes</taxon>
        <taxon>Entomophthorales</taxon>
        <taxon>Entomophthoraceae</taxon>
        <taxon>Entomophthora</taxon>
    </lineage>
</organism>
<protein>
    <submittedName>
        <fullName evidence="1">Uncharacterized protein</fullName>
    </submittedName>
</protein>
<comment type="caution">
    <text evidence="1">The sequence shown here is derived from an EMBL/GenBank/DDBJ whole genome shotgun (WGS) entry which is preliminary data.</text>
</comment>
<proteinExistence type="predicted"/>
<accession>A0ACC2T3H8</accession>
<sequence length="402" mass="46244">MKLLGLLVFAGVISAQCLQPRVRKELRELSDSELREFTDAVNQMHREKKPGFQGMSVYEHFSYIHTNNAHSVHSTPSFLPWHRYFIRLFELELQRINPNVMLPYWDWSLDASEPHRSPVLSDRIMGGNGVRSTKCVRNGAFAGWQMSYPDRHCLRRDYNMGSRLGSFSSPESILLDINTNQFSSFSMQFEIKHGRPHNAIGGRIGDFAPMHSPNDPLFFVHHAFVDLVWEKWQQRHPNYPYEGSRFGSFVSEDDRLTGFDVTVRDTLQINNNFYCYSYPPYPRVITSRRTPMRLRTTANSVLSTNPFTVGTFKTRDIDAALSHISTEGGISIAASEANEFPLLKVPGNLTKEFIQENNFNPKEVQRVQDRERALVNRLNRVTGFRSLSSVQSVINNFEEAEN</sequence>
<keyword evidence="2" id="KW-1185">Reference proteome</keyword>
<evidence type="ECO:0000313" key="1">
    <source>
        <dbReference type="EMBL" id="KAJ9069127.1"/>
    </source>
</evidence>